<feature type="transmembrane region" description="Helical" evidence="1">
    <location>
        <begin position="807"/>
        <end position="825"/>
    </location>
</feature>
<evidence type="ECO:0000256" key="2">
    <source>
        <dbReference type="SAM" id="SignalP"/>
    </source>
</evidence>
<evidence type="ECO:0000313" key="4">
    <source>
        <dbReference type="Proteomes" id="UP001141458"/>
    </source>
</evidence>
<dbReference type="RefSeq" id="WP_269720785.1">
    <property type="nucleotide sequence ID" value="NZ_CP101408.1"/>
</dbReference>
<evidence type="ECO:0000256" key="1">
    <source>
        <dbReference type="SAM" id="Phobius"/>
    </source>
</evidence>
<dbReference type="EMBL" id="JANDZV010000002">
    <property type="protein sequence ID" value="MCZ7407562.1"/>
    <property type="molecule type" value="Genomic_DNA"/>
</dbReference>
<dbReference type="AlphaFoldDB" id="A0A9X3HBT9"/>
<reference evidence="3" key="1">
    <citation type="submission" date="2022-07" db="EMBL/GenBank/DDBJ databases">
        <title>Parvimonas micra travels from the subgingival sulcus of the human oral cavity to the colorectal adenocarcinoma.</title>
        <authorList>
            <person name="Conde-Perez K."/>
            <person name="Buetas E."/>
            <person name="Aja-Macaya P."/>
            <person name="Martin-De Arribas E."/>
            <person name="Iglesias-Corras I."/>
            <person name="Trigo-Tasende N."/>
            <person name="Nasser-Ali M."/>
            <person name="Estevez L.S."/>
            <person name="Rumbo-Feal S."/>
            <person name="Otero-Alen B."/>
            <person name="Noguera J.F."/>
            <person name="Concha A."/>
            <person name="Pardinas-Lopez S."/>
            <person name="Carda-Dieguez M."/>
            <person name="Gomez-Randulfe I."/>
            <person name="Martinez-Lago N."/>
            <person name="Ladra S."/>
            <person name="Aparicio L.A."/>
            <person name="Bou G."/>
            <person name="Mira A."/>
            <person name="Vallejo J.A."/>
            <person name="Poza M."/>
        </authorList>
    </citation>
    <scope>NUCLEOTIDE SEQUENCE</scope>
    <source>
        <strain evidence="3">PM79KC-AC-4</strain>
    </source>
</reference>
<evidence type="ECO:0000313" key="3">
    <source>
        <dbReference type="EMBL" id="MCZ7407562.1"/>
    </source>
</evidence>
<keyword evidence="1" id="KW-0812">Transmembrane</keyword>
<keyword evidence="2" id="KW-0732">Signal</keyword>
<keyword evidence="1" id="KW-1133">Transmembrane helix</keyword>
<feature type="signal peptide" evidence="2">
    <location>
        <begin position="1"/>
        <end position="25"/>
    </location>
</feature>
<accession>A0A9X3HBT9</accession>
<dbReference type="Proteomes" id="UP001141458">
    <property type="component" value="Unassembled WGS sequence"/>
</dbReference>
<evidence type="ECO:0008006" key="5">
    <source>
        <dbReference type="Google" id="ProtNLM"/>
    </source>
</evidence>
<feature type="chain" id="PRO_5040996272" description="Cell wall anchor protein" evidence="2">
    <location>
        <begin position="26"/>
        <end position="831"/>
    </location>
</feature>
<organism evidence="3 4">
    <name type="scientific">Parvimonas micra</name>
    <dbReference type="NCBI Taxonomy" id="33033"/>
    <lineage>
        <taxon>Bacteria</taxon>
        <taxon>Bacillati</taxon>
        <taxon>Bacillota</taxon>
        <taxon>Tissierellia</taxon>
        <taxon>Tissierellales</taxon>
        <taxon>Peptoniphilaceae</taxon>
        <taxon>Parvimonas</taxon>
    </lineage>
</organism>
<sequence>MNQKMLKKFLVGLLAFNIFTTGAFSAHENDSKITYAQEKQSFTFVISDQSGPIMTKDFTFEVLDEKGGKTEVKSMMSMLNLKLSKGKYTVRLKDDEYTMKDVSFTVTDDGIANYDSIVNFMLTKKKAEEKAKEIPITIMLTTQKGKVKDVVMGSYEFEVFDKETGKFVTTATSDKSMLNLKLPDGIYVLKLKKNKDYTMKDVRLDVYEDDSSYTIDEKEINELNLVKIKSEDEKPEEKVKEVPVTLMLTTQNGKNKDVVMGNYEFEILDKKTGKLITTVKSDKSMLNVKLPDGIYTLKLKKNNDYTMKDIQLDVYEQDSSFTIDGKASVELNLVKIGSEDEKKPEETKGSNEVLVRVLFDDKPKSNFSLALMEFDPIPNIVQQKSTDEKGEVKFSGFKNNVKYQIRLRSADKTMTFETEVFEFTTNEKGMITKINNKEVNSKEDAVVEFRGSNKDSEKFKTFPVEFYAKYKDGTPAKGVEFSINRLSPRLSSYRKVKSDENGKVVFMLEGEAPKGTSFGRLYNITISKMEMFKHKSVPFGMDFTVDDKGNVKVISVEREIGDKDTDTSNPDKYNKTFTLEKEDKTYIYNEFKAQYEKAVEYLKNTKFENSKEANKAKKDLENVIFASKAELEETIPEYALKKTDELKNAMDNLKKFEIANENPSKSEEKVNKIVNSKEKVTVESKGLNAKLKLIVKRLDKNTVETLKNKNADLFDIFFTLGNGTEKMPKQNYKVTLEKRKGETIKQVCYVTEDGKLEKLEFTQDDKNVTFTTTHFSKYAVIYENKSEVKREVKKDVKKVQKMPKTSISGISLAVPTLLFGAMIIINKKRNK</sequence>
<protein>
    <recommendedName>
        <fullName evidence="5">Cell wall anchor protein</fullName>
    </recommendedName>
</protein>
<name>A0A9X3HBT9_9FIRM</name>
<proteinExistence type="predicted"/>
<keyword evidence="1" id="KW-0472">Membrane</keyword>
<comment type="caution">
    <text evidence="3">The sequence shown here is derived from an EMBL/GenBank/DDBJ whole genome shotgun (WGS) entry which is preliminary data.</text>
</comment>
<gene>
    <name evidence="3" type="ORF">NND69_04180</name>
</gene>